<evidence type="ECO:0000256" key="2">
    <source>
        <dbReference type="ARBA" id="ARBA00023125"/>
    </source>
</evidence>
<reference evidence="5 6" key="1">
    <citation type="submission" date="2016-10" db="EMBL/GenBank/DDBJ databases">
        <authorList>
            <person name="de Groot N.N."/>
        </authorList>
    </citation>
    <scope>NUCLEOTIDE SEQUENCE [LARGE SCALE GENOMIC DNA]</scope>
    <source>
        <strain evidence="5 6">DSM 29433</strain>
    </source>
</reference>
<evidence type="ECO:0000259" key="4">
    <source>
        <dbReference type="PROSITE" id="PS51118"/>
    </source>
</evidence>
<keyword evidence="3" id="KW-0804">Transcription</keyword>
<evidence type="ECO:0000313" key="5">
    <source>
        <dbReference type="EMBL" id="SFR98535.1"/>
    </source>
</evidence>
<evidence type="ECO:0000256" key="3">
    <source>
        <dbReference type="ARBA" id="ARBA00023163"/>
    </source>
</evidence>
<name>A0A1I6L4X8_9RHOB</name>
<evidence type="ECO:0000256" key="1">
    <source>
        <dbReference type="ARBA" id="ARBA00023015"/>
    </source>
</evidence>
<feature type="domain" description="HTH hxlR-type" evidence="4">
    <location>
        <begin position="91"/>
        <end position="178"/>
    </location>
</feature>
<dbReference type="AlphaFoldDB" id="A0A1I6L4X8"/>
<dbReference type="InterPro" id="IPR036390">
    <property type="entry name" value="WH_DNA-bd_sf"/>
</dbReference>
<dbReference type="RefSeq" id="WP_090202826.1">
    <property type="nucleotide sequence ID" value="NZ_FOZM01000001.1"/>
</dbReference>
<dbReference type="PROSITE" id="PS51118">
    <property type="entry name" value="HTH_HXLR"/>
    <property type="match status" value="1"/>
</dbReference>
<dbReference type="OrthoDB" id="7351781at2"/>
<keyword evidence="2" id="KW-0238">DNA-binding</keyword>
<dbReference type="PANTHER" id="PTHR33204">
    <property type="entry name" value="TRANSCRIPTIONAL REGULATOR, MARR FAMILY"/>
    <property type="match status" value="1"/>
</dbReference>
<dbReference type="PANTHER" id="PTHR33204:SF37">
    <property type="entry name" value="HTH-TYPE TRANSCRIPTIONAL REGULATOR YODB"/>
    <property type="match status" value="1"/>
</dbReference>
<proteinExistence type="predicted"/>
<dbReference type="EMBL" id="FOZM01000001">
    <property type="protein sequence ID" value="SFR98535.1"/>
    <property type="molecule type" value="Genomic_DNA"/>
</dbReference>
<protein>
    <submittedName>
        <fullName evidence="5">Transcriptional regulator, HxlR family</fullName>
    </submittedName>
</protein>
<dbReference type="STRING" id="1123755.SAMN05444714_0194"/>
<keyword evidence="1" id="KW-0805">Transcription regulation</keyword>
<evidence type="ECO:0000313" key="6">
    <source>
        <dbReference type="Proteomes" id="UP000198926"/>
    </source>
</evidence>
<dbReference type="GO" id="GO:0003677">
    <property type="term" value="F:DNA binding"/>
    <property type="evidence" value="ECO:0007669"/>
    <property type="project" value="UniProtKB-KW"/>
</dbReference>
<dbReference type="InterPro" id="IPR002577">
    <property type="entry name" value="HTH_HxlR"/>
</dbReference>
<organism evidence="5 6">
    <name type="scientific">Yoonia litorea</name>
    <dbReference type="NCBI Taxonomy" id="1123755"/>
    <lineage>
        <taxon>Bacteria</taxon>
        <taxon>Pseudomonadati</taxon>
        <taxon>Pseudomonadota</taxon>
        <taxon>Alphaproteobacteria</taxon>
        <taxon>Rhodobacterales</taxon>
        <taxon>Paracoccaceae</taxon>
        <taxon>Yoonia</taxon>
    </lineage>
</organism>
<accession>A0A1I6L4X8</accession>
<dbReference type="Pfam" id="PF01638">
    <property type="entry name" value="HxlR"/>
    <property type="match status" value="2"/>
</dbReference>
<dbReference type="Proteomes" id="UP000198926">
    <property type="component" value="Unassembled WGS sequence"/>
</dbReference>
<dbReference type="Gene3D" id="1.10.10.10">
    <property type="entry name" value="Winged helix-like DNA-binding domain superfamily/Winged helix DNA-binding domain"/>
    <property type="match status" value="2"/>
</dbReference>
<gene>
    <name evidence="5" type="ORF">SAMN05444714_0194</name>
</gene>
<dbReference type="InterPro" id="IPR036388">
    <property type="entry name" value="WH-like_DNA-bd_sf"/>
</dbReference>
<sequence>MDISTLVKLTSRAWSLTILALMHDGVARRQAPLLAASKASRTAFAASLDHLVSLGLLERNPGHGHPLRPEFRLTPNGVRYAAIASRIIDAVPEEEELSLLRRNWTVPILAVTPRPRRFSGIKSDLPTITDRALSISLQQLEESEWLGRDIDTSARPPFPTYTALSKGLEISRAIGLRL</sequence>
<dbReference type="SUPFAM" id="SSF46785">
    <property type="entry name" value="Winged helix' DNA-binding domain"/>
    <property type="match status" value="2"/>
</dbReference>
<keyword evidence="6" id="KW-1185">Reference proteome</keyword>